<proteinExistence type="predicted"/>
<organism evidence="1 2">
    <name type="scientific">Yarrowia lipolytica</name>
    <name type="common">Candida lipolytica</name>
    <dbReference type="NCBI Taxonomy" id="4952"/>
    <lineage>
        <taxon>Eukaryota</taxon>
        <taxon>Fungi</taxon>
        <taxon>Dikarya</taxon>
        <taxon>Ascomycota</taxon>
        <taxon>Saccharomycotina</taxon>
        <taxon>Dipodascomycetes</taxon>
        <taxon>Dipodascales</taxon>
        <taxon>Dipodascales incertae sedis</taxon>
        <taxon>Yarrowia</taxon>
    </lineage>
</organism>
<evidence type="ECO:0000313" key="1">
    <source>
        <dbReference type="EMBL" id="AOW03497.1"/>
    </source>
</evidence>
<accession>A0A1D8NCZ6</accession>
<name>A0A1D8NCZ6_YARLL</name>
<dbReference type="RefSeq" id="XP_068138687.1">
    <property type="nucleotide sequence ID" value="XM_068282586.1"/>
</dbReference>
<sequence length="96" mass="10254">MRWLVTTCLVTTPRLHGDLAKSVQLLPLKSTAHKCRSLANQNHLLAPVCSYIIKPGSGDLGKTVEVVIVTGDLVEVIAGVNMTSRRLAGGICVFVT</sequence>
<evidence type="ECO:0000313" key="2">
    <source>
        <dbReference type="Proteomes" id="UP000182444"/>
    </source>
</evidence>
<protein>
    <submittedName>
        <fullName evidence="1">Uncharacterized protein</fullName>
    </submittedName>
</protein>
<dbReference type="EMBL" id="CP017556">
    <property type="protein sequence ID" value="AOW03497.1"/>
    <property type="molecule type" value="Genomic_DNA"/>
</dbReference>
<reference evidence="1 2" key="1">
    <citation type="journal article" date="2016" name="PLoS ONE">
        <title>Sequence Assembly of Yarrowia lipolytica Strain W29/CLIB89 Shows Transposable Element Diversity.</title>
        <authorList>
            <person name="Magnan C."/>
            <person name="Yu J."/>
            <person name="Chang I."/>
            <person name="Jahn E."/>
            <person name="Kanomata Y."/>
            <person name="Wu J."/>
            <person name="Zeller M."/>
            <person name="Oakes M."/>
            <person name="Baldi P."/>
            <person name="Sandmeyer S."/>
        </authorList>
    </citation>
    <scope>NUCLEOTIDE SEQUENCE [LARGE SCALE GENOMIC DNA]</scope>
    <source>
        <strain evidence="2">CLIB89(W29)</strain>
    </source>
</reference>
<dbReference type="GeneID" id="94583209"/>
<dbReference type="Proteomes" id="UP000182444">
    <property type="component" value="Chromosome 1D"/>
</dbReference>
<dbReference type="VEuPathDB" id="FungiDB:YALI1_D03437g"/>
<dbReference type="AlphaFoldDB" id="A0A1D8NCZ6"/>
<gene>
    <name evidence="1" type="ORF">YALI1_D03437g</name>
</gene>